<dbReference type="EMBL" id="MCFE01000010">
    <property type="protein sequence ID" value="ORY07194.1"/>
    <property type="molecule type" value="Genomic_DNA"/>
</dbReference>
<dbReference type="PANTHER" id="PTHR12732:SF8">
    <property type="entry name" value="NUCLEAR MRNA EXPORT PROTEIN THP1"/>
    <property type="match status" value="1"/>
</dbReference>
<dbReference type="GO" id="GO:0000973">
    <property type="term" value="P:post-transcriptional tethering of RNA polymerase II gene DNA at nuclear periphery"/>
    <property type="evidence" value="ECO:0007669"/>
    <property type="project" value="TreeGrafter"/>
</dbReference>
<dbReference type="GO" id="GO:0003723">
    <property type="term" value="F:RNA binding"/>
    <property type="evidence" value="ECO:0007669"/>
    <property type="project" value="InterPro"/>
</dbReference>
<reference evidence="2 3" key="1">
    <citation type="submission" date="2016-07" db="EMBL/GenBank/DDBJ databases">
        <title>Pervasive Adenine N6-methylation of Active Genes in Fungi.</title>
        <authorList>
            <consortium name="DOE Joint Genome Institute"/>
            <person name="Mondo S.J."/>
            <person name="Dannebaum R.O."/>
            <person name="Kuo R.C."/>
            <person name="Labutti K."/>
            <person name="Haridas S."/>
            <person name="Kuo A."/>
            <person name="Salamov A."/>
            <person name="Ahrendt S.R."/>
            <person name="Lipzen A."/>
            <person name="Sullivan W."/>
            <person name="Andreopoulos W.B."/>
            <person name="Clum A."/>
            <person name="Lindquist E."/>
            <person name="Daum C."/>
            <person name="Ramamoorthy G.K."/>
            <person name="Gryganskyi A."/>
            <person name="Culley D."/>
            <person name="Magnuson J.K."/>
            <person name="James T.Y."/>
            <person name="O'Malley M.A."/>
            <person name="Stajich J.E."/>
            <person name="Spatafora J.W."/>
            <person name="Visel A."/>
            <person name="Grigoriev I.V."/>
        </authorList>
    </citation>
    <scope>NUCLEOTIDE SEQUENCE [LARGE SCALE GENOMIC DNA]</scope>
    <source>
        <strain evidence="2 3">CBS 931.73</strain>
    </source>
</reference>
<evidence type="ECO:0000313" key="2">
    <source>
        <dbReference type="EMBL" id="ORY07194.1"/>
    </source>
</evidence>
<evidence type="ECO:0000313" key="3">
    <source>
        <dbReference type="Proteomes" id="UP000193498"/>
    </source>
</evidence>
<dbReference type="STRING" id="1314790.A0A1Y1ZAS2"/>
<dbReference type="GO" id="GO:0003690">
    <property type="term" value="F:double-stranded DNA binding"/>
    <property type="evidence" value="ECO:0007669"/>
    <property type="project" value="InterPro"/>
</dbReference>
<accession>A0A1Y1ZAS2</accession>
<dbReference type="Gene3D" id="1.10.10.10">
    <property type="entry name" value="Winged helix-like DNA-binding domain superfamily/Winged helix DNA-binding domain"/>
    <property type="match status" value="1"/>
</dbReference>
<dbReference type="PROSITE" id="PS50250">
    <property type="entry name" value="PCI"/>
    <property type="match status" value="1"/>
</dbReference>
<dbReference type="InParanoid" id="A0A1Y1ZAS2"/>
<dbReference type="GO" id="GO:0006368">
    <property type="term" value="P:transcription elongation by RNA polymerase II"/>
    <property type="evidence" value="ECO:0007669"/>
    <property type="project" value="TreeGrafter"/>
</dbReference>
<dbReference type="Pfam" id="PF01399">
    <property type="entry name" value="PCI"/>
    <property type="match status" value="1"/>
</dbReference>
<dbReference type="OrthoDB" id="5404651at2759"/>
<dbReference type="InterPro" id="IPR036388">
    <property type="entry name" value="WH-like_DNA-bd_sf"/>
</dbReference>
<feature type="domain" description="PCI" evidence="1">
    <location>
        <begin position="211"/>
        <end position="401"/>
    </location>
</feature>
<dbReference type="GO" id="GO:0070390">
    <property type="term" value="C:transcription export complex 2"/>
    <property type="evidence" value="ECO:0007669"/>
    <property type="project" value="TreeGrafter"/>
</dbReference>
<protein>
    <recommendedName>
        <fullName evidence="1">PCI domain-containing protein</fullName>
    </recommendedName>
</protein>
<organism evidence="2 3">
    <name type="scientific">Basidiobolus meristosporus CBS 931.73</name>
    <dbReference type="NCBI Taxonomy" id="1314790"/>
    <lineage>
        <taxon>Eukaryota</taxon>
        <taxon>Fungi</taxon>
        <taxon>Fungi incertae sedis</taxon>
        <taxon>Zoopagomycota</taxon>
        <taxon>Entomophthoromycotina</taxon>
        <taxon>Basidiobolomycetes</taxon>
        <taxon>Basidiobolales</taxon>
        <taxon>Basidiobolaceae</taxon>
        <taxon>Basidiobolus</taxon>
    </lineage>
</organism>
<dbReference type="PANTHER" id="PTHR12732">
    <property type="entry name" value="UNCHARACTERIZED PROTEASOME COMPONENT REGION PCI-CONTAINING"/>
    <property type="match status" value="1"/>
</dbReference>
<dbReference type="AlphaFoldDB" id="A0A1Y1ZAS2"/>
<dbReference type="InterPro" id="IPR000717">
    <property type="entry name" value="PCI_dom"/>
</dbReference>
<comment type="caution">
    <text evidence="2">The sequence shown here is derived from an EMBL/GenBank/DDBJ whole genome shotgun (WGS) entry which is preliminary data.</text>
</comment>
<gene>
    <name evidence="2" type="ORF">K493DRAFT_273641</name>
</gene>
<dbReference type="FunCoup" id="A0A1Y1ZAS2">
    <property type="interactions" value="11"/>
</dbReference>
<dbReference type="Proteomes" id="UP000193498">
    <property type="component" value="Unassembled WGS sequence"/>
</dbReference>
<dbReference type="InterPro" id="IPR045114">
    <property type="entry name" value="Csn12-like"/>
</dbReference>
<sequence>MSCPTVLETIQQVSQARGARDGDLLAYYFDFDVNSYTDTLKKELQSVNNVQALCRKNITERPYDDLTAAYLTFIKEVDPTNLTHLYDLFADVFAQFIPAFNAGDAGWLVPMVKKLSSYLVEFALQADKQTRVRSKNKKATDAARILSRTFNMIISDRAPFEESKKPAIYFVTNLAFKVYFNLDTIRLCQTFINNIQKAKLSVENFPISQQVTYRYYVGRLYLYQHLIKKAETELDFAFRHCPDEMRKNRRLIFLYLTITRIIRGRPPSRELLEKYGLVNRLSGIIQAIGKGDIRSFERSLDAQLDWFLSTGNYMILKERCAIILYRQLIRKVFLLTYNPSPKSPPTLSYEDVLTAMSVASDDEDLDIGDAECILISLIDQGYVKGYLNHQRKLVVLSKQNPFPPINSVEVITEYPLEREKTK</sequence>
<dbReference type="GO" id="GO:0016973">
    <property type="term" value="P:poly(A)+ mRNA export from nucleus"/>
    <property type="evidence" value="ECO:0007669"/>
    <property type="project" value="TreeGrafter"/>
</dbReference>
<name>A0A1Y1ZAS2_9FUNG</name>
<evidence type="ECO:0000259" key="1">
    <source>
        <dbReference type="PROSITE" id="PS50250"/>
    </source>
</evidence>
<keyword evidence="3" id="KW-1185">Reference proteome</keyword>
<proteinExistence type="predicted"/>
<dbReference type="SMART" id="SM00753">
    <property type="entry name" value="PAM"/>
    <property type="match status" value="1"/>
</dbReference>